<evidence type="ECO:0000313" key="4">
    <source>
        <dbReference type="Proteomes" id="UP000050417"/>
    </source>
</evidence>
<accession>A0A0P6XSB1</accession>
<dbReference type="AlphaFoldDB" id="A0A0P6XSB1"/>
<dbReference type="GO" id="GO:0003747">
    <property type="term" value="F:translation release factor activity"/>
    <property type="evidence" value="ECO:0007669"/>
    <property type="project" value="InterPro"/>
</dbReference>
<dbReference type="PATRIC" id="fig|1134406.4.peg.1222"/>
<dbReference type="GO" id="GO:0072344">
    <property type="term" value="P:rescue of stalled ribosome"/>
    <property type="evidence" value="ECO:0007669"/>
    <property type="project" value="TreeGrafter"/>
</dbReference>
<dbReference type="PANTHER" id="PTHR47814">
    <property type="entry name" value="PEPTIDYL-TRNA HYDROLASE ARFB"/>
    <property type="match status" value="1"/>
</dbReference>
<sequence length="141" mass="16149">MLPITPTLAIDESELHFDFIRAAGPGGQNVNKVSSAVQLRFNIQESPSLPEDVRQRLLKLAGRRVNQAGELVIRAAQYRTQEQNRFDALDRLAELLRQAAEKPRARKATRPTVTAKARRLASKKQHGEIKRLRRYRPDDWE</sequence>
<dbReference type="PANTHER" id="PTHR47814:SF1">
    <property type="entry name" value="PEPTIDYL-TRNA HYDROLASE ARFB"/>
    <property type="match status" value="1"/>
</dbReference>
<dbReference type="EMBL" id="LGCL01000027">
    <property type="protein sequence ID" value="KPL75494.1"/>
    <property type="molecule type" value="Genomic_DNA"/>
</dbReference>
<dbReference type="RefSeq" id="WP_075063384.1">
    <property type="nucleotide sequence ID" value="NZ_LGCL01000027.1"/>
</dbReference>
<gene>
    <name evidence="3" type="ORF">ADN00_12650</name>
</gene>
<name>A0A0P6XSB1_9CHLR</name>
<dbReference type="GO" id="GO:0043022">
    <property type="term" value="F:ribosome binding"/>
    <property type="evidence" value="ECO:0007669"/>
    <property type="project" value="TreeGrafter"/>
</dbReference>
<organism evidence="3 4">
    <name type="scientific">Ornatilinea apprima</name>
    <dbReference type="NCBI Taxonomy" id="1134406"/>
    <lineage>
        <taxon>Bacteria</taxon>
        <taxon>Bacillati</taxon>
        <taxon>Chloroflexota</taxon>
        <taxon>Anaerolineae</taxon>
        <taxon>Anaerolineales</taxon>
        <taxon>Anaerolineaceae</taxon>
        <taxon>Ornatilinea</taxon>
    </lineage>
</organism>
<dbReference type="Proteomes" id="UP000050417">
    <property type="component" value="Unassembled WGS sequence"/>
</dbReference>
<dbReference type="FunFam" id="3.30.160.20:FF:000046">
    <property type="entry name" value="Peptidyl-tRNA hydrolase ICT1"/>
    <property type="match status" value="1"/>
</dbReference>
<protein>
    <recommendedName>
        <fullName evidence="2">Prokaryotic-type class I peptide chain release factors domain-containing protein</fullName>
    </recommendedName>
</protein>
<proteinExistence type="predicted"/>
<dbReference type="PROSITE" id="PS00745">
    <property type="entry name" value="RF_PROK_I"/>
    <property type="match status" value="1"/>
</dbReference>
<dbReference type="OrthoDB" id="9815709at2"/>
<dbReference type="InterPro" id="IPR000352">
    <property type="entry name" value="Pep_chain_release_fac_I"/>
</dbReference>
<dbReference type="GO" id="GO:0004045">
    <property type="term" value="F:peptidyl-tRNA hydrolase activity"/>
    <property type="evidence" value="ECO:0007669"/>
    <property type="project" value="TreeGrafter"/>
</dbReference>
<feature type="region of interest" description="Disordered" evidence="1">
    <location>
        <begin position="100"/>
        <end position="141"/>
    </location>
</feature>
<feature type="compositionally biased region" description="Basic and acidic residues" evidence="1">
    <location>
        <begin position="125"/>
        <end position="141"/>
    </location>
</feature>
<comment type="caution">
    <text evidence="3">The sequence shown here is derived from an EMBL/GenBank/DDBJ whole genome shotgun (WGS) entry which is preliminary data.</text>
</comment>
<dbReference type="NCBIfam" id="NF006718">
    <property type="entry name" value="PRK09256.1"/>
    <property type="match status" value="1"/>
</dbReference>
<evidence type="ECO:0000259" key="2">
    <source>
        <dbReference type="PROSITE" id="PS00745"/>
    </source>
</evidence>
<feature type="domain" description="Prokaryotic-type class I peptide chain release factors" evidence="2">
    <location>
        <begin position="21"/>
        <end position="37"/>
    </location>
</feature>
<keyword evidence="4" id="KW-1185">Reference proteome</keyword>
<reference evidence="3 4" key="1">
    <citation type="submission" date="2015-07" db="EMBL/GenBank/DDBJ databases">
        <title>Genome sequence of Ornatilinea apprima DSM 23815.</title>
        <authorList>
            <person name="Hemp J."/>
            <person name="Ward L.M."/>
            <person name="Pace L.A."/>
            <person name="Fischer W.W."/>
        </authorList>
    </citation>
    <scope>NUCLEOTIDE SEQUENCE [LARGE SCALE GENOMIC DNA]</scope>
    <source>
        <strain evidence="3 4">P3M-1</strain>
    </source>
</reference>
<dbReference type="Gene3D" id="3.30.160.20">
    <property type="match status" value="1"/>
</dbReference>
<dbReference type="SUPFAM" id="SSF110916">
    <property type="entry name" value="Peptidyl-tRNA hydrolase domain-like"/>
    <property type="match status" value="1"/>
</dbReference>
<evidence type="ECO:0000256" key="1">
    <source>
        <dbReference type="SAM" id="MobiDB-lite"/>
    </source>
</evidence>
<dbReference type="STRING" id="1134406.ADN00_12650"/>
<evidence type="ECO:0000313" key="3">
    <source>
        <dbReference type="EMBL" id="KPL75494.1"/>
    </source>
</evidence>
<dbReference type="Pfam" id="PF00472">
    <property type="entry name" value="RF-1"/>
    <property type="match status" value="1"/>
</dbReference>